<name>A0A1A2ZLS6_9MYCO</name>
<evidence type="ECO:0000259" key="1">
    <source>
        <dbReference type="Pfam" id="PF26571"/>
    </source>
</evidence>
<proteinExistence type="predicted"/>
<dbReference type="Proteomes" id="UP000093592">
    <property type="component" value="Unassembled WGS sequence"/>
</dbReference>
<dbReference type="Pfam" id="PF26571">
    <property type="entry name" value="VldE"/>
    <property type="match status" value="1"/>
</dbReference>
<keyword evidence="2" id="KW-0378">Hydrolase</keyword>
<sequence length="229" mass="24009">MGGRLLANQRGRWLALAGSLVVVGGMLYAQGAETPCCAKSAAVAQTDAKPGQGAPPVAGHSEPHIASAAEVSSLAANAPAAAQQFDFDLPAGVAPEQGLQVKTIWAARAISVLFPQITTIGGYRQDALQWHPNGLAIDVMIPNHHTPEGIELGNQIAGYALANARRWGVLHVIWRQKFYPGIGAPSWTADYGSETLNHYDHVHIATNGGGYPSGRETYSIGSMSPAPSQ</sequence>
<evidence type="ECO:0000313" key="3">
    <source>
        <dbReference type="Proteomes" id="UP000093592"/>
    </source>
</evidence>
<reference evidence="3" key="1">
    <citation type="submission" date="2016-06" db="EMBL/GenBank/DDBJ databases">
        <authorList>
            <person name="Sutton G."/>
            <person name="Brinkac L."/>
            <person name="Sanka R."/>
            <person name="Adams M."/>
            <person name="Lau E."/>
            <person name="Sam S."/>
            <person name="Sreng N."/>
            <person name="Him V."/>
            <person name="Kerleguer A."/>
            <person name="Cheng S."/>
        </authorList>
    </citation>
    <scope>NUCLEOTIDE SEQUENCE [LARGE SCALE GENOMIC DNA]</scope>
    <source>
        <strain evidence="3">E861</strain>
    </source>
</reference>
<organism evidence="2 3">
    <name type="scientific">Mycobacterium kyorinense</name>
    <dbReference type="NCBI Taxonomy" id="487514"/>
    <lineage>
        <taxon>Bacteria</taxon>
        <taxon>Bacillati</taxon>
        <taxon>Actinomycetota</taxon>
        <taxon>Actinomycetes</taxon>
        <taxon>Mycobacteriales</taxon>
        <taxon>Mycobacteriaceae</taxon>
        <taxon>Mycobacterium</taxon>
    </lineage>
</organism>
<evidence type="ECO:0000313" key="2">
    <source>
        <dbReference type="EMBL" id="OBI50031.1"/>
    </source>
</evidence>
<dbReference type="GO" id="GO:0016787">
    <property type="term" value="F:hydrolase activity"/>
    <property type="evidence" value="ECO:0007669"/>
    <property type="project" value="UniProtKB-KW"/>
</dbReference>
<accession>A0A1A2ZLS6</accession>
<dbReference type="AlphaFoldDB" id="A0A1A2ZLS6"/>
<gene>
    <name evidence="2" type="ORF">A5707_15720</name>
</gene>
<dbReference type="InterPro" id="IPR058593">
    <property type="entry name" value="ARB_07466-like_C"/>
</dbReference>
<comment type="caution">
    <text evidence="2">The sequence shown here is derived from an EMBL/GenBank/DDBJ whole genome shotgun (WGS) entry which is preliminary data.</text>
</comment>
<feature type="domain" description="ARB-07466-like C-terminal" evidence="1">
    <location>
        <begin position="96"/>
        <end position="199"/>
    </location>
</feature>
<protein>
    <submittedName>
        <fullName evidence="2">Glycoside hydrolase</fullName>
    </submittedName>
</protein>
<dbReference type="EMBL" id="LZKJ01000055">
    <property type="protein sequence ID" value="OBI50031.1"/>
    <property type="molecule type" value="Genomic_DNA"/>
</dbReference>